<evidence type="ECO:0000313" key="1">
    <source>
        <dbReference type="EMBL" id="RXG22459.1"/>
    </source>
</evidence>
<dbReference type="AlphaFoldDB" id="A0A4Q0P9G2"/>
<sequence>MVTFLIVLGCLLFINLILFKFSVAGGSKVEKSQKRVAPKQTALNQRVVLEQAS</sequence>
<keyword evidence="2" id="KW-1185">Reference proteome</keyword>
<accession>A0A4Q0P9G2</accession>
<comment type="caution">
    <text evidence="1">The sequence shown here is derived from an EMBL/GenBank/DDBJ whole genome shotgun (WGS) entry which is preliminary data.</text>
</comment>
<protein>
    <submittedName>
        <fullName evidence="1">Uncharacterized protein</fullName>
    </submittedName>
</protein>
<evidence type="ECO:0000313" key="2">
    <source>
        <dbReference type="Proteomes" id="UP000289238"/>
    </source>
</evidence>
<dbReference type="RefSeq" id="WP_164916310.1">
    <property type="nucleotide sequence ID" value="NZ_JASMRS010000003.1"/>
</dbReference>
<gene>
    <name evidence="1" type="ORF">DSM00_1554</name>
</gene>
<proteinExistence type="predicted"/>
<reference evidence="1 2" key="1">
    <citation type="submission" date="2018-07" db="EMBL/GenBank/DDBJ databases">
        <title>Leeuwenhoekiella genomics.</title>
        <authorList>
            <person name="Tahon G."/>
            <person name="Willems A."/>
        </authorList>
    </citation>
    <scope>NUCLEOTIDE SEQUENCE [LARGE SCALE GENOMIC DNA]</scope>
    <source>
        <strain evidence="1 2">LMG 22550</strain>
    </source>
</reference>
<dbReference type="EMBL" id="QOVM01000003">
    <property type="protein sequence ID" value="RXG22459.1"/>
    <property type="molecule type" value="Genomic_DNA"/>
</dbReference>
<name>A0A4Q0P9G2_9FLAO</name>
<dbReference type="Proteomes" id="UP000289238">
    <property type="component" value="Unassembled WGS sequence"/>
</dbReference>
<organism evidence="1 2">
    <name type="scientific">Leeuwenhoekiella aequorea</name>
    <dbReference type="NCBI Taxonomy" id="283736"/>
    <lineage>
        <taxon>Bacteria</taxon>
        <taxon>Pseudomonadati</taxon>
        <taxon>Bacteroidota</taxon>
        <taxon>Flavobacteriia</taxon>
        <taxon>Flavobacteriales</taxon>
        <taxon>Flavobacteriaceae</taxon>
        <taxon>Leeuwenhoekiella</taxon>
    </lineage>
</organism>